<dbReference type="Proteomes" id="UP000003598">
    <property type="component" value="Unassembled WGS sequence"/>
</dbReference>
<name>G5SUC3_9BACT</name>
<dbReference type="STRING" id="762968.HMPREF9441_02981"/>
<organism evidence="1 2">
    <name type="scientific">Paraprevotella clara YIT 11840</name>
    <dbReference type="NCBI Taxonomy" id="762968"/>
    <lineage>
        <taxon>Bacteria</taxon>
        <taxon>Pseudomonadati</taxon>
        <taxon>Bacteroidota</taxon>
        <taxon>Bacteroidia</taxon>
        <taxon>Bacteroidales</taxon>
        <taxon>Prevotellaceae</taxon>
        <taxon>Paraprevotella</taxon>
    </lineage>
</organism>
<dbReference type="AlphaFoldDB" id="G5SUC3"/>
<evidence type="ECO:0000313" key="1">
    <source>
        <dbReference type="EMBL" id="EHG99366.1"/>
    </source>
</evidence>
<keyword evidence="2" id="KW-1185">Reference proteome</keyword>
<evidence type="ECO:0000313" key="2">
    <source>
        <dbReference type="Proteomes" id="UP000003598"/>
    </source>
</evidence>
<proteinExistence type="predicted"/>
<reference evidence="1 2" key="1">
    <citation type="submission" date="2011-03" db="EMBL/GenBank/DDBJ databases">
        <authorList>
            <person name="Weinstock G."/>
            <person name="Sodergren E."/>
            <person name="Clifton S."/>
            <person name="Fulton L."/>
            <person name="Fulton B."/>
            <person name="Courtney L."/>
            <person name="Fronick C."/>
            <person name="Harrison M."/>
            <person name="Strong C."/>
            <person name="Farmer C."/>
            <person name="Delahaunty K."/>
            <person name="Markovic C."/>
            <person name="Hall O."/>
            <person name="Minx P."/>
            <person name="Tomlinson C."/>
            <person name="Mitreva M."/>
            <person name="Hou S."/>
            <person name="Chen J."/>
            <person name="Wollam A."/>
            <person name="Pepin K.H."/>
            <person name="Johnson M."/>
            <person name="Bhonagiri V."/>
            <person name="Zhang X."/>
            <person name="Suruliraj S."/>
            <person name="Warren W."/>
            <person name="Chinwalla A."/>
            <person name="Mardis E.R."/>
            <person name="Wilson R.K."/>
        </authorList>
    </citation>
    <scope>NUCLEOTIDE SEQUENCE [LARGE SCALE GENOMIC DNA]</scope>
    <source>
        <strain evidence="1 2">YIT 11840</strain>
    </source>
</reference>
<sequence>MWETILNFGRKFFCNFKSLSSPVSFANHPSSFSGYHKLFKTKRLQPEGCFIHLSAMFQSAPVRAEKTFGV</sequence>
<gene>
    <name evidence="1" type="ORF">HMPREF9441_02981</name>
</gene>
<dbReference type="HOGENOM" id="CLU_2754227_0_0_10"/>
<dbReference type="EMBL" id="AFFY01000045">
    <property type="protein sequence ID" value="EHG99366.1"/>
    <property type="molecule type" value="Genomic_DNA"/>
</dbReference>
<protein>
    <submittedName>
        <fullName evidence="1">Uncharacterized protein</fullName>
    </submittedName>
</protein>
<accession>G5SUC3</accession>
<comment type="caution">
    <text evidence="1">The sequence shown here is derived from an EMBL/GenBank/DDBJ whole genome shotgun (WGS) entry which is preliminary data.</text>
</comment>